<dbReference type="Proteomes" id="UP000215441">
    <property type="component" value="Unassembled WGS sequence"/>
</dbReference>
<protein>
    <submittedName>
        <fullName evidence="1">Uncharacterized protein</fullName>
    </submittedName>
</protein>
<reference evidence="1 2" key="1">
    <citation type="submission" date="2017-07" db="EMBL/GenBank/DDBJ databases">
        <title>Acidovorax KNDSW TSA 6 genome sequence and assembly.</title>
        <authorList>
            <person name="Mayilraj S."/>
        </authorList>
    </citation>
    <scope>NUCLEOTIDE SEQUENCE [LARGE SCALE GENOMIC DNA]</scope>
    <source>
        <strain evidence="1 2">KNDSW-TSA6</strain>
    </source>
</reference>
<organism evidence="1 2">
    <name type="scientific">Acidovorax kalamii</name>
    <dbReference type="NCBI Taxonomy" id="2004485"/>
    <lineage>
        <taxon>Bacteria</taxon>
        <taxon>Pseudomonadati</taxon>
        <taxon>Pseudomonadota</taxon>
        <taxon>Betaproteobacteria</taxon>
        <taxon>Burkholderiales</taxon>
        <taxon>Comamonadaceae</taxon>
        <taxon>Acidovorax</taxon>
    </lineage>
</organism>
<proteinExistence type="predicted"/>
<dbReference type="AlphaFoldDB" id="A0A235EUM6"/>
<comment type="caution">
    <text evidence="1">The sequence shown here is derived from an EMBL/GenBank/DDBJ whole genome shotgun (WGS) entry which is preliminary data.</text>
</comment>
<evidence type="ECO:0000313" key="2">
    <source>
        <dbReference type="Proteomes" id="UP000215441"/>
    </source>
</evidence>
<name>A0A235EUM6_9BURK</name>
<gene>
    <name evidence="1" type="ORF">CBY09_01080</name>
</gene>
<keyword evidence="2" id="KW-1185">Reference proteome</keyword>
<accession>A0A235EUM6</accession>
<sequence>MSVCSSGIDGPSIKLLVRIDDWLLTFQTGAITDLARDQRSDAVVDLEQVVYTQAWQELAPETVPRLDRLRKKIEVAHKLSRYYLPDLSRPAAATPLSFAAIQCLSVLLLKAALVWRDARYLNSALKLMDGVLERDDCVFSQDVRSLVTSTLNVMVPEAPSAA</sequence>
<evidence type="ECO:0000313" key="1">
    <source>
        <dbReference type="EMBL" id="OYD52115.1"/>
    </source>
</evidence>
<dbReference type="EMBL" id="NOIG01000001">
    <property type="protein sequence ID" value="OYD52115.1"/>
    <property type="molecule type" value="Genomic_DNA"/>
</dbReference>